<keyword evidence="2" id="KW-0902">Two-component regulatory system</keyword>
<dbReference type="InterPro" id="IPR001789">
    <property type="entry name" value="Sig_transdc_resp-reg_receiver"/>
</dbReference>
<evidence type="ECO:0000256" key="2">
    <source>
        <dbReference type="ARBA" id="ARBA00023012"/>
    </source>
</evidence>
<dbReference type="OrthoDB" id="368799at2"/>
<proteinExistence type="predicted"/>
<dbReference type="SUPFAM" id="SSF52172">
    <property type="entry name" value="CheY-like"/>
    <property type="match status" value="1"/>
</dbReference>
<dbReference type="PROSITE" id="PS50110">
    <property type="entry name" value="RESPONSE_REGULATORY"/>
    <property type="match status" value="1"/>
</dbReference>
<dbReference type="GO" id="GO:0005829">
    <property type="term" value="C:cytosol"/>
    <property type="evidence" value="ECO:0007669"/>
    <property type="project" value="TreeGrafter"/>
</dbReference>
<keyword evidence="5" id="KW-0804">Transcription</keyword>
<dbReference type="RefSeq" id="WP_073375241.1">
    <property type="nucleotide sequence ID" value="NZ_FQXS01000008.1"/>
</dbReference>
<dbReference type="PANTHER" id="PTHR48111">
    <property type="entry name" value="REGULATOR OF RPOS"/>
    <property type="match status" value="1"/>
</dbReference>
<keyword evidence="1 6" id="KW-0597">Phosphoprotein</keyword>
<dbReference type="GO" id="GO:0032993">
    <property type="term" value="C:protein-DNA complex"/>
    <property type="evidence" value="ECO:0007669"/>
    <property type="project" value="TreeGrafter"/>
</dbReference>
<dbReference type="Pfam" id="PF00486">
    <property type="entry name" value="Trans_reg_C"/>
    <property type="match status" value="1"/>
</dbReference>
<feature type="domain" description="Response regulatory" evidence="8">
    <location>
        <begin position="2"/>
        <end position="116"/>
    </location>
</feature>
<evidence type="ECO:0000313" key="11">
    <source>
        <dbReference type="Proteomes" id="UP000184139"/>
    </source>
</evidence>
<dbReference type="STRING" id="1121409.SAMN02745124_01762"/>
<dbReference type="FunFam" id="1.10.10.10:FF:000005">
    <property type="entry name" value="Two-component system response regulator"/>
    <property type="match status" value="1"/>
</dbReference>
<keyword evidence="4 7" id="KW-0238">DNA-binding</keyword>
<evidence type="ECO:0000313" key="10">
    <source>
        <dbReference type="EMBL" id="SHH75693.1"/>
    </source>
</evidence>
<dbReference type="GO" id="GO:0000976">
    <property type="term" value="F:transcription cis-regulatory region binding"/>
    <property type="evidence" value="ECO:0007669"/>
    <property type="project" value="TreeGrafter"/>
</dbReference>
<accession>A0A1M5VLA3</accession>
<organism evidence="10 11">
    <name type="scientific">Desulfofustis glycolicus DSM 9705</name>
    <dbReference type="NCBI Taxonomy" id="1121409"/>
    <lineage>
        <taxon>Bacteria</taxon>
        <taxon>Pseudomonadati</taxon>
        <taxon>Thermodesulfobacteriota</taxon>
        <taxon>Desulfobulbia</taxon>
        <taxon>Desulfobulbales</taxon>
        <taxon>Desulfocapsaceae</taxon>
        <taxon>Desulfofustis</taxon>
    </lineage>
</organism>
<dbReference type="PANTHER" id="PTHR48111:SF76">
    <property type="entry name" value="TWO-COMPONENT RESPONSE REGULATOR"/>
    <property type="match status" value="1"/>
</dbReference>
<evidence type="ECO:0000256" key="6">
    <source>
        <dbReference type="PROSITE-ProRule" id="PRU00169"/>
    </source>
</evidence>
<evidence type="ECO:0000256" key="4">
    <source>
        <dbReference type="ARBA" id="ARBA00023125"/>
    </source>
</evidence>
<dbReference type="Proteomes" id="UP000184139">
    <property type="component" value="Unassembled WGS sequence"/>
</dbReference>
<sequence>MKVLIIEDDTTIASFIGKGLRQAGFIVDICHDGRDGLAAGLAEHYDAAVIDIMLPGLDGLRVIEQLRRHRIDTPVLILSARQSVDDRIKGLQQGGDDYMVKPFSFSELLARVQALIRRDRKHAEPTMLHYHDLRMDLLRREVTRQQERIELPAKEYALLEYLMRNPEIVISKTSILERVYDYSFDPQTNVVDVLVCRLRTKIDRDFEQKLIHTVRGMGYVLKIGG</sequence>
<keyword evidence="3" id="KW-0805">Transcription regulation</keyword>
<dbReference type="Gene3D" id="6.10.250.690">
    <property type="match status" value="1"/>
</dbReference>
<evidence type="ECO:0000256" key="7">
    <source>
        <dbReference type="PROSITE-ProRule" id="PRU01091"/>
    </source>
</evidence>
<evidence type="ECO:0000256" key="1">
    <source>
        <dbReference type="ARBA" id="ARBA00022553"/>
    </source>
</evidence>
<dbReference type="SMART" id="SM00448">
    <property type="entry name" value="REC"/>
    <property type="match status" value="1"/>
</dbReference>
<evidence type="ECO:0000256" key="5">
    <source>
        <dbReference type="ARBA" id="ARBA00023163"/>
    </source>
</evidence>
<evidence type="ECO:0000256" key="3">
    <source>
        <dbReference type="ARBA" id="ARBA00023015"/>
    </source>
</evidence>
<feature type="domain" description="OmpR/PhoB-type" evidence="9">
    <location>
        <begin position="125"/>
        <end position="223"/>
    </location>
</feature>
<dbReference type="Gene3D" id="1.10.10.10">
    <property type="entry name" value="Winged helix-like DNA-binding domain superfamily/Winged helix DNA-binding domain"/>
    <property type="match status" value="1"/>
</dbReference>
<feature type="DNA-binding region" description="OmpR/PhoB-type" evidence="7">
    <location>
        <begin position="125"/>
        <end position="223"/>
    </location>
</feature>
<dbReference type="AlphaFoldDB" id="A0A1M5VLA3"/>
<dbReference type="FunFam" id="3.40.50.2300:FF:000002">
    <property type="entry name" value="DNA-binding response regulator PhoP"/>
    <property type="match status" value="1"/>
</dbReference>
<dbReference type="Gene3D" id="3.40.50.2300">
    <property type="match status" value="1"/>
</dbReference>
<evidence type="ECO:0000259" key="8">
    <source>
        <dbReference type="PROSITE" id="PS50110"/>
    </source>
</evidence>
<dbReference type="PROSITE" id="PS51755">
    <property type="entry name" value="OMPR_PHOB"/>
    <property type="match status" value="1"/>
</dbReference>
<protein>
    <submittedName>
        <fullName evidence="10">Two-component system, OmpR family, response regulator</fullName>
    </submittedName>
</protein>
<feature type="modified residue" description="4-aspartylphosphate" evidence="6">
    <location>
        <position position="51"/>
    </location>
</feature>
<dbReference type="GO" id="GO:0006355">
    <property type="term" value="P:regulation of DNA-templated transcription"/>
    <property type="evidence" value="ECO:0007669"/>
    <property type="project" value="InterPro"/>
</dbReference>
<gene>
    <name evidence="10" type="ORF">SAMN02745124_01762</name>
</gene>
<dbReference type="EMBL" id="FQXS01000008">
    <property type="protein sequence ID" value="SHH75693.1"/>
    <property type="molecule type" value="Genomic_DNA"/>
</dbReference>
<dbReference type="CDD" id="cd00383">
    <property type="entry name" value="trans_reg_C"/>
    <property type="match status" value="1"/>
</dbReference>
<dbReference type="SMART" id="SM00862">
    <property type="entry name" value="Trans_reg_C"/>
    <property type="match status" value="1"/>
</dbReference>
<dbReference type="GO" id="GO:0000156">
    <property type="term" value="F:phosphorelay response regulator activity"/>
    <property type="evidence" value="ECO:0007669"/>
    <property type="project" value="TreeGrafter"/>
</dbReference>
<reference evidence="10 11" key="1">
    <citation type="submission" date="2016-11" db="EMBL/GenBank/DDBJ databases">
        <authorList>
            <person name="Jaros S."/>
            <person name="Januszkiewicz K."/>
            <person name="Wedrychowicz H."/>
        </authorList>
    </citation>
    <scope>NUCLEOTIDE SEQUENCE [LARGE SCALE GENOMIC DNA]</scope>
    <source>
        <strain evidence="10 11">DSM 9705</strain>
    </source>
</reference>
<dbReference type="InterPro" id="IPR039420">
    <property type="entry name" value="WalR-like"/>
</dbReference>
<keyword evidence="11" id="KW-1185">Reference proteome</keyword>
<name>A0A1M5VLA3_9BACT</name>
<evidence type="ECO:0000259" key="9">
    <source>
        <dbReference type="PROSITE" id="PS51755"/>
    </source>
</evidence>
<dbReference type="Pfam" id="PF00072">
    <property type="entry name" value="Response_reg"/>
    <property type="match status" value="1"/>
</dbReference>
<dbReference type="InterPro" id="IPR036388">
    <property type="entry name" value="WH-like_DNA-bd_sf"/>
</dbReference>
<dbReference type="InterPro" id="IPR001867">
    <property type="entry name" value="OmpR/PhoB-type_DNA-bd"/>
</dbReference>
<dbReference type="InterPro" id="IPR011006">
    <property type="entry name" value="CheY-like_superfamily"/>
</dbReference>